<evidence type="ECO:0000313" key="13">
    <source>
        <dbReference type="EMBL" id="MEN3749849.1"/>
    </source>
</evidence>
<evidence type="ECO:0000313" key="14">
    <source>
        <dbReference type="Proteomes" id="UP001427805"/>
    </source>
</evidence>
<evidence type="ECO:0000256" key="3">
    <source>
        <dbReference type="ARBA" id="ARBA00022452"/>
    </source>
</evidence>
<dbReference type="InterPro" id="IPR036942">
    <property type="entry name" value="Beta-barrel_TonB_sf"/>
</dbReference>
<dbReference type="Pfam" id="PF07715">
    <property type="entry name" value="Plug"/>
    <property type="match status" value="1"/>
</dbReference>
<name>A0ABV0BE65_9SPHN</name>
<evidence type="ECO:0000256" key="5">
    <source>
        <dbReference type="ARBA" id="ARBA00023077"/>
    </source>
</evidence>
<dbReference type="Gene3D" id="2.40.170.20">
    <property type="entry name" value="TonB-dependent receptor, beta-barrel domain"/>
    <property type="match status" value="1"/>
</dbReference>
<accession>A0ABV0BE65</accession>
<dbReference type="PANTHER" id="PTHR47234">
    <property type="match status" value="1"/>
</dbReference>
<reference evidence="13 14" key="1">
    <citation type="submission" date="2024-05" db="EMBL/GenBank/DDBJ databases">
        <title>Sphingomonas sp. HF-S3 16S ribosomal RNA gene Genome sequencing and assembly.</title>
        <authorList>
            <person name="Lee H."/>
        </authorList>
    </citation>
    <scope>NUCLEOTIDE SEQUENCE [LARGE SCALE GENOMIC DNA]</scope>
    <source>
        <strain evidence="13 14">HF-S3</strain>
    </source>
</reference>
<dbReference type="Pfam" id="PF00593">
    <property type="entry name" value="TonB_dep_Rec_b-barrel"/>
    <property type="match status" value="1"/>
</dbReference>
<comment type="subcellular location">
    <subcellularLocation>
        <location evidence="1 8">Cell outer membrane</location>
        <topology evidence="1 8">Multi-pass membrane protein</topology>
    </subcellularLocation>
</comment>
<evidence type="ECO:0000256" key="9">
    <source>
        <dbReference type="RuleBase" id="RU003357"/>
    </source>
</evidence>
<dbReference type="InterPro" id="IPR039426">
    <property type="entry name" value="TonB-dep_rcpt-like"/>
</dbReference>
<feature type="domain" description="TonB-dependent receptor plug" evidence="12">
    <location>
        <begin position="64"/>
        <end position="177"/>
    </location>
</feature>
<keyword evidence="10" id="KW-0732">Signal</keyword>
<evidence type="ECO:0000256" key="1">
    <source>
        <dbReference type="ARBA" id="ARBA00004571"/>
    </source>
</evidence>
<dbReference type="SUPFAM" id="SSF56935">
    <property type="entry name" value="Porins"/>
    <property type="match status" value="1"/>
</dbReference>
<keyword evidence="3 8" id="KW-1134">Transmembrane beta strand</keyword>
<organism evidence="13 14">
    <name type="scientific">Sphingomonas rustica</name>
    <dbReference type="NCBI Taxonomy" id="3103142"/>
    <lineage>
        <taxon>Bacteria</taxon>
        <taxon>Pseudomonadati</taxon>
        <taxon>Pseudomonadota</taxon>
        <taxon>Alphaproteobacteria</taxon>
        <taxon>Sphingomonadales</taxon>
        <taxon>Sphingomonadaceae</taxon>
        <taxon>Sphingomonas</taxon>
    </lineage>
</organism>
<dbReference type="RefSeq" id="WP_346248900.1">
    <property type="nucleotide sequence ID" value="NZ_JBDIZK010000018.1"/>
</dbReference>
<dbReference type="InterPro" id="IPR012910">
    <property type="entry name" value="Plug_dom"/>
</dbReference>
<evidence type="ECO:0000256" key="2">
    <source>
        <dbReference type="ARBA" id="ARBA00022448"/>
    </source>
</evidence>
<dbReference type="PROSITE" id="PS52016">
    <property type="entry name" value="TONB_DEPENDENT_REC_3"/>
    <property type="match status" value="1"/>
</dbReference>
<dbReference type="PANTHER" id="PTHR47234:SF2">
    <property type="entry name" value="TONB-DEPENDENT RECEPTOR"/>
    <property type="match status" value="1"/>
</dbReference>
<evidence type="ECO:0000256" key="10">
    <source>
        <dbReference type="SAM" id="SignalP"/>
    </source>
</evidence>
<keyword evidence="4 8" id="KW-0812">Transmembrane</keyword>
<evidence type="ECO:0000259" key="12">
    <source>
        <dbReference type="Pfam" id="PF07715"/>
    </source>
</evidence>
<dbReference type="InterPro" id="IPR037066">
    <property type="entry name" value="Plug_dom_sf"/>
</dbReference>
<feature type="chain" id="PRO_5046513579" evidence="10">
    <location>
        <begin position="33"/>
        <end position="962"/>
    </location>
</feature>
<evidence type="ECO:0000256" key="7">
    <source>
        <dbReference type="ARBA" id="ARBA00023237"/>
    </source>
</evidence>
<dbReference type="Proteomes" id="UP001427805">
    <property type="component" value="Unassembled WGS sequence"/>
</dbReference>
<protein>
    <submittedName>
        <fullName evidence="13">TonB-dependent receptor</fullName>
    </submittedName>
</protein>
<feature type="domain" description="TonB-dependent receptor-like beta-barrel" evidence="11">
    <location>
        <begin position="382"/>
        <end position="920"/>
    </location>
</feature>
<comment type="similarity">
    <text evidence="8 9">Belongs to the TonB-dependent receptor family.</text>
</comment>
<keyword evidence="7 8" id="KW-0998">Cell outer membrane</keyword>
<feature type="signal peptide" evidence="10">
    <location>
        <begin position="1"/>
        <end position="32"/>
    </location>
</feature>
<sequence>MKYQGQTRGAWGRAASPVALALALSLGGVAHAQDVATTQAEDAQAEDGGVIVVTGSRIARTDLTSPVPVAVVSTEEIQRTGAANIQDVLAELPAVGQNISRTSSNFSTTGNGQATVNLRNLGSSRTLVLVNGRRFVAGIPGTSIVDLNNIPTDLIKQVEVVTGGASALYGSEAIAGVVNFILDDEFQGLRVHGQANLTDKGDAARQLISAVAGTSFADDRGHIVVSGSYDRDEGLRSRNRSFSAVDNPNRSSFSAQGLFSTNGQFSAADGNTFTYDAFNNLKPYQSANIDGYNRNADRYLALPVERYLGSAMGKFEISPAATVYGEFQYAKSKSRSGLEPQAVANTDLLYADGSPFAGIPITNPFIPTAIRNEMIADGVTNLAFRRRSNDIFDRSNQNDRETWRAVAGIRGDLGSNLKYDVYYTHGETRDITQSGTVFGPEYANALNAVAGPNGPVCSINVDANPNNNDANCVPINIFGFNTVSAAAADYVTRGGTKTRYEARVKQDVVSGSLQGSLFELPGGPLSFAVGGEYRHESSTEDFDEATNLGLTLGNKLTDTRGSYNVKEGFVEVEAPLISNRPFFYALTLRGAARYADYSTVGGVWSWNAGAEWAPIRDLRFRGMYAEATRAPNISELYSAQNETFPAVIDPCDQGRGDGDDAPSTGLPTLPAACLANPAIAAAVANGGFVYSTAQIQNVNGFLSGNPNLREETAKTLTLGGVFQPSFVPGLSLTVDYYNIKVENAIGIIGQQTSLDECINGGGEAIFCNSIVRGSDGYLVSVNAPNLNTGAFEVSGIDTQVRYGRAIGENARIDFDLRWTHLLKQQQTSYVGGPVQDELGQLDCYGCGRLGTGFRDKVNASATARFDGVSLNWRVNYLSSVVDDLTSLNPIRTGAFWYHDAQIRFEPESSRKYAFYLGVDNMFDKKPPIFGDTNLVTFPGTQTSATTYDLYGRMLYAGVDFRF</sequence>
<evidence type="ECO:0000256" key="4">
    <source>
        <dbReference type="ARBA" id="ARBA00022692"/>
    </source>
</evidence>
<keyword evidence="13" id="KW-0675">Receptor</keyword>
<proteinExistence type="inferred from homology"/>
<keyword evidence="5 9" id="KW-0798">TonB box</keyword>
<evidence type="ECO:0000256" key="6">
    <source>
        <dbReference type="ARBA" id="ARBA00023136"/>
    </source>
</evidence>
<evidence type="ECO:0000256" key="8">
    <source>
        <dbReference type="PROSITE-ProRule" id="PRU01360"/>
    </source>
</evidence>
<evidence type="ECO:0000259" key="11">
    <source>
        <dbReference type="Pfam" id="PF00593"/>
    </source>
</evidence>
<dbReference type="Gene3D" id="2.170.130.10">
    <property type="entry name" value="TonB-dependent receptor, plug domain"/>
    <property type="match status" value="1"/>
</dbReference>
<keyword evidence="2 8" id="KW-0813">Transport</keyword>
<dbReference type="EMBL" id="JBDIZK010000018">
    <property type="protein sequence ID" value="MEN3749849.1"/>
    <property type="molecule type" value="Genomic_DNA"/>
</dbReference>
<comment type="caution">
    <text evidence="13">The sequence shown here is derived from an EMBL/GenBank/DDBJ whole genome shotgun (WGS) entry which is preliminary data.</text>
</comment>
<dbReference type="InterPro" id="IPR000531">
    <property type="entry name" value="Beta-barrel_TonB"/>
</dbReference>
<keyword evidence="14" id="KW-1185">Reference proteome</keyword>
<keyword evidence="6 8" id="KW-0472">Membrane</keyword>
<gene>
    <name evidence="13" type="ORF">TPR58_21940</name>
</gene>